<evidence type="ECO:0000256" key="3">
    <source>
        <dbReference type="ARBA" id="ARBA00023242"/>
    </source>
</evidence>
<accession>A0ABP0GSE0</accession>
<dbReference type="Gene3D" id="3.30.110.20">
    <property type="entry name" value="Alba-like domain"/>
    <property type="match status" value="1"/>
</dbReference>
<keyword evidence="7" id="KW-1185">Reference proteome</keyword>
<reference evidence="6 7" key="1">
    <citation type="submission" date="2024-02" db="EMBL/GenBank/DDBJ databases">
        <authorList>
            <person name="Daric V."/>
            <person name="Darras S."/>
        </authorList>
    </citation>
    <scope>NUCLEOTIDE SEQUENCE [LARGE SCALE GENOMIC DNA]</scope>
</reference>
<keyword evidence="3" id="KW-0539">Nucleus</keyword>
<sequence>MESFEKYKTINHPLVNPFSEIIGNDQYVIFDVRISAHSVVSKVIGYAMKKLRDPGNDIAVLIGPDKASEKTKKCAEILQNKFRGLHQCNATGYKIHEDIWVPRDLNTDLDTLSVRRHVPVLFILLAKNELPQKLRSHPQRMQVKPGKPLASSFSNKKKGRT</sequence>
<dbReference type="SUPFAM" id="SSF82704">
    <property type="entry name" value="AlbA-like"/>
    <property type="match status" value="1"/>
</dbReference>
<evidence type="ECO:0000313" key="6">
    <source>
        <dbReference type="EMBL" id="CAK8694243.1"/>
    </source>
</evidence>
<dbReference type="EMBL" id="CAWYQH010000141">
    <property type="protein sequence ID" value="CAK8694243.1"/>
    <property type="molecule type" value="Genomic_DNA"/>
</dbReference>
<evidence type="ECO:0000313" key="7">
    <source>
        <dbReference type="Proteomes" id="UP001642483"/>
    </source>
</evidence>
<dbReference type="Pfam" id="PF01918">
    <property type="entry name" value="Alba"/>
    <property type="match status" value="1"/>
</dbReference>
<dbReference type="InterPro" id="IPR036882">
    <property type="entry name" value="Alba-like_dom_sf"/>
</dbReference>
<protein>
    <recommendedName>
        <fullName evidence="5">DNA/RNA-binding protein Alba-like domain-containing protein</fullName>
    </recommendedName>
</protein>
<evidence type="ECO:0000259" key="5">
    <source>
        <dbReference type="Pfam" id="PF01918"/>
    </source>
</evidence>
<dbReference type="InterPro" id="IPR002775">
    <property type="entry name" value="DNA/RNA-bd_Alba-like"/>
</dbReference>
<dbReference type="Proteomes" id="UP001642483">
    <property type="component" value="Unassembled WGS sequence"/>
</dbReference>
<feature type="region of interest" description="Disordered" evidence="4">
    <location>
        <begin position="135"/>
        <end position="161"/>
    </location>
</feature>
<dbReference type="PANTHER" id="PTHR13516">
    <property type="entry name" value="RIBONUCLEASE P SUBUNIT P25"/>
    <property type="match status" value="1"/>
</dbReference>
<dbReference type="PANTHER" id="PTHR13516:SF4">
    <property type="entry name" value="FI09323P"/>
    <property type="match status" value="1"/>
</dbReference>
<name>A0ABP0GSE0_CLALP</name>
<organism evidence="6 7">
    <name type="scientific">Clavelina lepadiformis</name>
    <name type="common">Light-bulb sea squirt</name>
    <name type="synonym">Ascidia lepadiformis</name>
    <dbReference type="NCBI Taxonomy" id="159417"/>
    <lineage>
        <taxon>Eukaryota</taxon>
        <taxon>Metazoa</taxon>
        <taxon>Chordata</taxon>
        <taxon>Tunicata</taxon>
        <taxon>Ascidiacea</taxon>
        <taxon>Aplousobranchia</taxon>
        <taxon>Clavelinidae</taxon>
        <taxon>Clavelina</taxon>
    </lineage>
</organism>
<feature type="domain" description="DNA/RNA-binding protein Alba-like" evidence="5">
    <location>
        <begin position="31"/>
        <end position="92"/>
    </location>
</feature>
<dbReference type="InterPro" id="IPR051958">
    <property type="entry name" value="Alba-like_NAB"/>
</dbReference>
<comment type="caution">
    <text evidence="6">The sequence shown here is derived from an EMBL/GenBank/DDBJ whole genome shotgun (WGS) entry which is preliminary data.</text>
</comment>
<gene>
    <name evidence="6" type="ORF">CVLEPA_LOCUS27627</name>
</gene>
<comment type="similarity">
    <text evidence="2">Belongs to the histone-like Alba family.</text>
</comment>
<evidence type="ECO:0000256" key="1">
    <source>
        <dbReference type="ARBA" id="ARBA00004123"/>
    </source>
</evidence>
<proteinExistence type="inferred from homology"/>
<evidence type="ECO:0000256" key="4">
    <source>
        <dbReference type="SAM" id="MobiDB-lite"/>
    </source>
</evidence>
<evidence type="ECO:0000256" key="2">
    <source>
        <dbReference type="ARBA" id="ARBA00008018"/>
    </source>
</evidence>
<comment type="subcellular location">
    <subcellularLocation>
        <location evidence="1">Nucleus</location>
    </subcellularLocation>
</comment>